<dbReference type="PANTHER" id="PTHR11938">
    <property type="entry name" value="FAD NADPH DEHYDROGENASE/OXIDOREDUCTASE"/>
    <property type="match status" value="1"/>
</dbReference>
<dbReference type="SUPFAM" id="SSF69336">
    <property type="entry name" value="Alpha subunit of glutamate synthase, C-terminal domain"/>
    <property type="match status" value="1"/>
</dbReference>
<dbReference type="GO" id="GO:0006537">
    <property type="term" value="P:glutamate biosynthetic process"/>
    <property type="evidence" value="ECO:0007669"/>
    <property type="project" value="UniProtKB-KW"/>
</dbReference>
<dbReference type="GO" id="GO:0019676">
    <property type="term" value="P:ammonia assimilation cycle"/>
    <property type="evidence" value="ECO:0007669"/>
    <property type="project" value="TreeGrafter"/>
</dbReference>
<name>A0A2T5YQJ7_9BACT</name>
<dbReference type="Pfam" id="PF01645">
    <property type="entry name" value="Glu_synthase"/>
    <property type="match status" value="1"/>
</dbReference>
<evidence type="ECO:0000256" key="4">
    <source>
        <dbReference type="ARBA" id="ARBA00009716"/>
    </source>
</evidence>
<dbReference type="Gene3D" id="3.20.20.70">
    <property type="entry name" value="Aldolase class I"/>
    <property type="match status" value="2"/>
</dbReference>
<dbReference type="InterPro" id="IPR050711">
    <property type="entry name" value="ET-N_metabolism_enzyme"/>
</dbReference>
<evidence type="ECO:0000256" key="10">
    <source>
        <dbReference type="ARBA" id="ARBA00022827"/>
    </source>
</evidence>
<dbReference type="SUPFAM" id="SSF56235">
    <property type="entry name" value="N-terminal nucleophile aminohydrolases (Ntn hydrolases)"/>
    <property type="match status" value="1"/>
</dbReference>
<evidence type="ECO:0000256" key="14">
    <source>
        <dbReference type="ARBA" id="ARBA00023014"/>
    </source>
</evidence>
<accession>A0A2T5YQJ7</accession>
<evidence type="ECO:0000256" key="15">
    <source>
        <dbReference type="ARBA" id="ARBA00023164"/>
    </source>
</evidence>
<sequence length="1508" mass="167697">MTNRFREMTQQNNLPQGLYRSEFEHDACGVGCVVNLDGKKSHSVVKDALTMLTNMEHRGATGSDPETGDGAGILVQLPHSFFKMQLREFAIKLPQEGSYGVGMIFFPTVYEVRDKCRQVMNQCIRQLGFSLLGYRLVPVNPRVPGHEAKAVEPYIEQVFVQPTDASIKEAELERKLFVLRSLITHEINKTVSGENGTFYMPSFSSRTIIYKGQLKTDQVEAYYHDLRHPEFKSALALIHSRFSTNTFPNWKLAQPFRFIAHNGEINTIRGNVTKMKSKEALMSSPLFTEEELKWLLPITNPANSDSANLDAMVELLTLAGRPLPHVMMMLVPEAWQDNPFMDPYRKAFYKYHAALMEPWDGPAALFFTDGKQIGATLDRNGLRPARFCITKQGRLVMASEAGALPVNPKDVVRRGRLQPGKMLLADLEENRIYEDEEIKQLVCNDKPYFEWIQQNRIKLHQRPEPAFCLNTVSPEELRQKQKAYGYTSEDLKLIIQPMATTGKEPLGSMGSDTPLAVLSRQSQHVANYFKQHFAQVSNPPIDPIRERLVMSLFTRLGESLNVLDETPAHTRQIHISHPVLSHGDFNKLINLKSEGFDNHTINATFCTKEKGALQKALDEICAAAEAAVGKGKKILIISNRAVEANRAAIPSLLAVGAIHHHLVEKRIRTKAGLVVEAGDAWETHHFATIIGYGASCVYPYMVYDTIQHLLEQEKLDTAKPFSYYAEQYIQAVGNGLLKILSKMGISTLQAYQSAQIFECIGFGQEVIQKCFKGTVSRLEGLNFEDLEQEALTKHWSAFASEDKLLETGGFFQWRRRGEEHLLRPEVIHLLQKSTRLGDYRLYKEYAKLLREHQQSAITLRHLFEFRKRQSVPLEEVEPVESILKRFATGAMSFGSLSHEAHSTLAIAMNRIGGKSNSGEGGEDEARYILKENGDSERSAIKQVASGRFGVTSHYLANADEIQIKIAQGAKPGEGGQLPGHKVDKWIARVRHSTPGVGLISPPPHHDIYSIEDLKQLIYDLKNANPNARINVKLVAEAGVGTIAAGVAKAKADAIMISGADGGTGASPLSSIRHTGLPWEMGLAEAHQTLVKNNLRSRVVLQTDGKLMTGFDLAVATLLGAEEYGVATAALIVEGCIMMRKCHLNTCPVGIATQNPELRQLFTGEPEHVVNLFRFMAQELREIMASLGFRSINEMVGQPQVLKVRNDLNHWKLKNLSFDPILHQEVAPNSVGIYHQIHQDHDIENVLDKKLIRDFKKDGQVPYEYRIINVDRSVGAMLSYEVSTKYGKDGLPEDSFNATFHGSAGQTFGGFLAPGLTFRLVGEANDYLGKGLSGGKLILQPFKDSTYVAHENIITGNVALYGATSGKVYINGMAGERFCVRNSGVEAVVEGIGDHGCEYMTGGKVLILGAVGRNFAAGMSGGTAFVYDPANAFPDQCNLSMIELEQPDATDLAWIEQKLQEHAAYTDSALAKDMLKGWHVHQKFFQKVMPHDLKKALQKSESETVKAIA</sequence>
<dbReference type="FunFam" id="3.20.20.70:FF:000053">
    <property type="entry name" value="Glutamate synthase large subunit"/>
    <property type="match status" value="1"/>
</dbReference>
<keyword evidence="13" id="KW-0408">Iron</keyword>
<gene>
    <name evidence="22" type="ORF">C8N40_102537</name>
</gene>
<dbReference type="GO" id="GO:0051538">
    <property type="term" value="F:3 iron, 4 sulfur cluster binding"/>
    <property type="evidence" value="ECO:0007669"/>
    <property type="project" value="UniProtKB-KW"/>
</dbReference>
<dbReference type="Pfam" id="PF04898">
    <property type="entry name" value="Glu_syn_central"/>
    <property type="match status" value="1"/>
</dbReference>
<proteinExistence type="inferred from homology"/>
<evidence type="ECO:0000256" key="13">
    <source>
        <dbReference type="ARBA" id="ARBA00023004"/>
    </source>
</evidence>
<keyword evidence="8" id="KW-0288">FMN</keyword>
<comment type="cofactor">
    <cofactor evidence="1">
        <name>FMN</name>
        <dbReference type="ChEBI" id="CHEBI:58210"/>
    </cofactor>
</comment>
<evidence type="ECO:0000256" key="17">
    <source>
        <dbReference type="ARBA" id="ARBA00037898"/>
    </source>
</evidence>
<dbReference type="InterPro" id="IPR013785">
    <property type="entry name" value="Aldolase_TIM"/>
</dbReference>
<evidence type="ECO:0000256" key="5">
    <source>
        <dbReference type="ARBA" id="ARBA00012079"/>
    </source>
</evidence>
<keyword evidence="23" id="KW-1185">Reference proteome</keyword>
<evidence type="ECO:0000313" key="22">
    <source>
        <dbReference type="EMBL" id="PTX21561.1"/>
    </source>
</evidence>
<comment type="cofactor">
    <cofactor evidence="2">
        <name>[3Fe-4S] cluster</name>
        <dbReference type="ChEBI" id="CHEBI:21137"/>
    </cofactor>
</comment>
<dbReference type="InterPro" id="IPR002932">
    <property type="entry name" value="Glu_synthdom"/>
</dbReference>
<dbReference type="Gene3D" id="2.160.20.60">
    <property type="entry name" value="Glutamate synthase, alpha subunit, C-terminal domain"/>
    <property type="match status" value="1"/>
</dbReference>
<comment type="similarity">
    <text evidence="4">Belongs to the glutamate synthase family.</text>
</comment>
<reference evidence="22 23" key="1">
    <citation type="submission" date="2018-04" db="EMBL/GenBank/DDBJ databases">
        <title>Genomic Encyclopedia of Archaeal and Bacterial Type Strains, Phase II (KMG-II): from individual species to whole genera.</title>
        <authorList>
            <person name="Goeker M."/>
        </authorList>
    </citation>
    <scope>NUCLEOTIDE SEQUENCE [LARGE SCALE GENOMIC DNA]</scope>
    <source>
        <strain evidence="22 23">DSM 100162</strain>
    </source>
</reference>
<dbReference type="InterPro" id="IPR029055">
    <property type="entry name" value="Ntn_hydrolases_N"/>
</dbReference>
<dbReference type="InterPro" id="IPR036485">
    <property type="entry name" value="Glu_synth_asu_C_sf"/>
</dbReference>
<dbReference type="EMBL" id="QBKI01000002">
    <property type="protein sequence ID" value="PTX21561.1"/>
    <property type="molecule type" value="Genomic_DNA"/>
</dbReference>
<dbReference type="FunFam" id="2.160.20.60:FF:000001">
    <property type="entry name" value="Glutamate synthase, large subunit"/>
    <property type="match status" value="1"/>
</dbReference>
<dbReference type="Pfam" id="PF00310">
    <property type="entry name" value="GATase_2"/>
    <property type="match status" value="1"/>
</dbReference>
<evidence type="ECO:0000256" key="16">
    <source>
        <dbReference type="ARBA" id="ARBA00023291"/>
    </source>
</evidence>
<dbReference type="GO" id="GO:0046872">
    <property type="term" value="F:metal ion binding"/>
    <property type="evidence" value="ECO:0007669"/>
    <property type="project" value="UniProtKB-KW"/>
</dbReference>
<dbReference type="EC" id="1.4.1.13" evidence="5"/>
<organism evidence="22 23">
    <name type="scientific">Pontibacter mucosus</name>
    <dbReference type="NCBI Taxonomy" id="1649266"/>
    <lineage>
        <taxon>Bacteria</taxon>
        <taxon>Pseudomonadati</taxon>
        <taxon>Bacteroidota</taxon>
        <taxon>Cytophagia</taxon>
        <taxon>Cytophagales</taxon>
        <taxon>Hymenobacteraceae</taxon>
        <taxon>Pontibacter</taxon>
    </lineage>
</organism>
<evidence type="ECO:0000256" key="3">
    <source>
        <dbReference type="ARBA" id="ARBA00001974"/>
    </source>
</evidence>
<protein>
    <recommendedName>
        <fullName evidence="19">Glutamate synthase [NADPH] large chain</fullName>
        <ecNumber evidence="5">1.4.1.13</ecNumber>
    </recommendedName>
    <alternativeName>
        <fullName evidence="20">Glutamate synthase subunit alpha</fullName>
    </alternativeName>
</protein>
<feature type="domain" description="Glutamine amidotransferase type-2" evidence="21">
    <location>
        <begin position="28"/>
        <end position="428"/>
    </location>
</feature>
<dbReference type="FunFam" id="3.60.20.10:FF:000001">
    <property type="entry name" value="Glutamate synthase, large subunit"/>
    <property type="match status" value="1"/>
</dbReference>
<comment type="caution">
    <text evidence="22">The sequence shown here is derived from an EMBL/GenBank/DDBJ whole genome shotgun (WGS) entry which is preliminary data.</text>
</comment>
<comment type="pathway">
    <text evidence="17">Amino-acid biosynthesis; L-glutamate biosynthesis via GLT pathway; L-glutamate from 2-oxoglutarate and L-glutamine (NADP(+) route): step 1/1.</text>
</comment>
<keyword evidence="11" id="KW-0315">Glutamine amidotransferase</keyword>
<dbReference type="CDD" id="cd00713">
    <property type="entry name" value="GltS"/>
    <property type="match status" value="1"/>
</dbReference>
<evidence type="ECO:0000256" key="11">
    <source>
        <dbReference type="ARBA" id="ARBA00022962"/>
    </source>
</evidence>
<dbReference type="CDD" id="cd00982">
    <property type="entry name" value="gltB_C"/>
    <property type="match status" value="1"/>
</dbReference>
<dbReference type="CDD" id="cd02808">
    <property type="entry name" value="GltS_FMN"/>
    <property type="match status" value="1"/>
</dbReference>
<dbReference type="Proteomes" id="UP000244225">
    <property type="component" value="Unassembled WGS sequence"/>
</dbReference>
<evidence type="ECO:0000256" key="2">
    <source>
        <dbReference type="ARBA" id="ARBA00001927"/>
    </source>
</evidence>
<evidence type="ECO:0000256" key="19">
    <source>
        <dbReference type="ARBA" id="ARBA00072108"/>
    </source>
</evidence>
<comment type="catalytic activity">
    <reaction evidence="18">
        <text>2 L-glutamate + NADP(+) = L-glutamine + 2-oxoglutarate + NADPH + H(+)</text>
        <dbReference type="Rhea" id="RHEA:15501"/>
        <dbReference type="ChEBI" id="CHEBI:15378"/>
        <dbReference type="ChEBI" id="CHEBI:16810"/>
        <dbReference type="ChEBI" id="CHEBI:29985"/>
        <dbReference type="ChEBI" id="CHEBI:57783"/>
        <dbReference type="ChEBI" id="CHEBI:58349"/>
        <dbReference type="ChEBI" id="CHEBI:58359"/>
        <dbReference type="EC" id="1.4.1.13"/>
    </reaction>
</comment>
<keyword evidence="6" id="KW-0028">Amino-acid biosynthesis</keyword>
<evidence type="ECO:0000256" key="12">
    <source>
        <dbReference type="ARBA" id="ARBA00023002"/>
    </source>
</evidence>
<dbReference type="PANTHER" id="PTHR11938:SF133">
    <property type="entry name" value="GLUTAMATE SYNTHASE (NADH)"/>
    <property type="match status" value="1"/>
</dbReference>
<dbReference type="InterPro" id="IPR006982">
    <property type="entry name" value="Glu_synth_centr_N"/>
</dbReference>
<dbReference type="InterPro" id="IPR017932">
    <property type="entry name" value="GATase_2_dom"/>
</dbReference>
<dbReference type="NCBIfam" id="NF008730">
    <property type="entry name" value="PRK11750.1"/>
    <property type="match status" value="1"/>
</dbReference>
<evidence type="ECO:0000256" key="9">
    <source>
        <dbReference type="ARBA" id="ARBA00022723"/>
    </source>
</evidence>
<evidence type="ECO:0000256" key="7">
    <source>
        <dbReference type="ARBA" id="ARBA00022630"/>
    </source>
</evidence>
<dbReference type="FunFam" id="3.20.20.70:FF:000031">
    <property type="entry name" value="Glutamate synthase 1 [NADH]"/>
    <property type="match status" value="1"/>
</dbReference>
<dbReference type="Gene3D" id="3.60.20.10">
    <property type="entry name" value="Glutamine Phosphoribosylpyrophosphate, subunit 1, domain 1"/>
    <property type="match status" value="1"/>
</dbReference>
<evidence type="ECO:0000256" key="18">
    <source>
        <dbReference type="ARBA" id="ARBA00048151"/>
    </source>
</evidence>
<dbReference type="SUPFAM" id="SSF51395">
    <property type="entry name" value="FMN-linked oxidoreductases"/>
    <property type="match status" value="1"/>
</dbReference>
<keyword evidence="14" id="KW-0411">Iron-sulfur</keyword>
<dbReference type="GO" id="GO:0004355">
    <property type="term" value="F:glutamate synthase (NADPH) activity"/>
    <property type="evidence" value="ECO:0007669"/>
    <property type="project" value="UniProtKB-EC"/>
</dbReference>
<keyword evidence="16" id="KW-0003">3Fe-4S</keyword>
<evidence type="ECO:0000313" key="23">
    <source>
        <dbReference type="Proteomes" id="UP000244225"/>
    </source>
</evidence>
<dbReference type="PROSITE" id="PS51278">
    <property type="entry name" value="GATASE_TYPE_2"/>
    <property type="match status" value="1"/>
</dbReference>
<keyword evidence="7" id="KW-0285">Flavoprotein</keyword>
<keyword evidence="12" id="KW-0560">Oxidoreductase</keyword>
<evidence type="ECO:0000259" key="21">
    <source>
        <dbReference type="PROSITE" id="PS51278"/>
    </source>
</evidence>
<keyword evidence="15" id="KW-0314">Glutamate biosynthesis</keyword>
<keyword evidence="9" id="KW-0479">Metal-binding</keyword>
<dbReference type="InterPro" id="IPR002489">
    <property type="entry name" value="Glu_synth_asu_C"/>
</dbReference>
<evidence type="ECO:0000256" key="1">
    <source>
        <dbReference type="ARBA" id="ARBA00001917"/>
    </source>
</evidence>
<dbReference type="Pfam" id="PF01493">
    <property type="entry name" value="GXGXG"/>
    <property type="match status" value="1"/>
</dbReference>
<dbReference type="RefSeq" id="WP_245905016.1">
    <property type="nucleotide sequence ID" value="NZ_QBKI01000002.1"/>
</dbReference>
<comment type="cofactor">
    <cofactor evidence="3">
        <name>FAD</name>
        <dbReference type="ChEBI" id="CHEBI:57692"/>
    </cofactor>
</comment>
<evidence type="ECO:0000256" key="20">
    <source>
        <dbReference type="ARBA" id="ARBA00079921"/>
    </source>
</evidence>
<evidence type="ECO:0000256" key="8">
    <source>
        <dbReference type="ARBA" id="ARBA00022643"/>
    </source>
</evidence>
<keyword evidence="10" id="KW-0274">FAD</keyword>
<evidence type="ECO:0000256" key="6">
    <source>
        <dbReference type="ARBA" id="ARBA00022605"/>
    </source>
</evidence>